<comment type="catalytic activity">
    <reaction evidence="1">
        <text>5-hydroxy-2-oxo-4-ureido-2,5-dihydro-1H-imidazole-5-carboxylate + H(+) = (S)-allantoin + CO2</text>
        <dbReference type="Rhea" id="RHEA:26301"/>
        <dbReference type="ChEBI" id="CHEBI:15378"/>
        <dbReference type="ChEBI" id="CHEBI:15678"/>
        <dbReference type="ChEBI" id="CHEBI:16526"/>
        <dbReference type="ChEBI" id="CHEBI:58639"/>
        <dbReference type="EC" id="4.1.1.97"/>
    </reaction>
</comment>
<dbReference type="Proteomes" id="UP000005870">
    <property type="component" value="Chromosome"/>
</dbReference>
<comment type="pathway">
    <text evidence="2">Purine metabolism; urate degradation; (S)-allantoin from urate: step 3/3.</text>
</comment>
<dbReference type="AlphaFoldDB" id="G7UNK3"/>
<evidence type="ECO:0000256" key="4">
    <source>
        <dbReference type="ARBA" id="ARBA00022631"/>
    </source>
</evidence>
<dbReference type="GO" id="GO:0006144">
    <property type="term" value="P:purine nucleobase metabolic process"/>
    <property type="evidence" value="ECO:0007669"/>
    <property type="project" value="UniProtKB-KW"/>
</dbReference>
<dbReference type="InterPro" id="IPR018020">
    <property type="entry name" value="OHCU_decarboxylase"/>
</dbReference>
<dbReference type="HOGENOM" id="CLU_092522_1_1_6"/>
<evidence type="ECO:0000256" key="1">
    <source>
        <dbReference type="ARBA" id="ARBA00001163"/>
    </source>
</evidence>
<dbReference type="STRING" id="1045855.DSC_09905"/>
<dbReference type="EC" id="4.1.1.97" evidence="3"/>
<dbReference type="PANTHER" id="PTHR43466">
    <property type="entry name" value="2-OXO-4-HYDROXY-4-CARBOXY-5-UREIDOIMIDAZOLINE DECARBOXYLASE-RELATED"/>
    <property type="match status" value="1"/>
</dbReference>
<keyword evidence="6" id="KW-0456">Lyase</keyword>
<dbReference type="Gene3D" id="1.10.3330.10">
    <property type="entry name" value="Oxo-4-hydroxy-4-carboxy-5-ureidoimidazoline decarboxylase"/>
    <property type="match status" value="1"/>
</dbReference>
<reference evidence="8 9" key="1">
    <citation type="journal article" date="2012" name="J. Bacteriol.">
        <title>Complete Genome Sequence of the BTEX-Degrading Bacterium Pseudoxanthomonas spadix BD-a59.</title>
        <authorList>
            <person name="Lee S.H."/>
            <person name="Jin H.M."/>
            <person name="Lee H.J."/>
            <person name="Kim J.M."/>
            <person name="Jeon C.O."/>
        </authorList>
    </citation>
    <scope>NUCLEOTIDE SEQUENCE [LARGE SCALE GENOMIC DNA]</scope>
    <source>
        <strain evidence="8 9">BD-a59</strain>
    </source>
</reference>
<dbReference type="InterPro" id="IPR017580">
    <property type="entry name" value="OHCU_decarboxylase-1"/>
</dbReference>
<organism evidence="8 9">
    <name type="scientific">Pseudoxanthomonas spadix (strain BD-a59)</name>
    <dbReference type="NCBI Taxonomy" id="1045855"/>
    <lineage>
        <taxon>Bacteria</taxon>
        <taxon>Pseudomonadati</taxon>
        <taxon>Pseudomonadota</taxon>
        <taxon>Gammaproteobacteria</taxon>
        <taxon>Lysobacterales</taxon>
        <taxon>Lysobacteraceae</taxon>
        <taxon>Pseudoxanthomonas</taxon>
    </lineage>
</organism>
<dbReference type="GO" id="GO:0019628">
    <property type="term" value="P:urate catabolic process"/>
    <property type="evidence" value="ECO:0007669"/>
    <property type="project" value="UniProtKB-UniPathway"/>
</dbReference>
<name>G7UNK3_PSEUP</name>
<evidence type="ECO:0000313" key="8">
    <source>
        <dbReference type="EMBL" id="AER56627.1"/>
    </source>
</evidence>
<protein>
    <recommendedName>
        <fullName evidence="3">2-oxo-4-hydroxy-4-carboxy-5-ureidoimidazoline decarboxylase</fullName>
        <ecNumber evidence="3">4.1.1.97</ecNumber>
    </recommendedName>
</protein>
<dbReference type="EMBL" id="CP003093">
    <property type="protein sequence ID" value="AER56627.1"/>
    <property type="molecule type" value="Genomic_DNA"/>
</dbReference>
<keyword evidence="9" id="KW-1185">Reference proteome</keyword>
<evidence type="ECO:0000259" key="7">
    <source>
        <dbReference type="Pfam" id="PF09349"/>
    </source>
</evidence>
<dbReference type="GO" id="GO:0000255">
    <property type="term" value="P:allantoin metabolic process"/>
    <property type="evidence" value="ECO:0007669"/>
    <property type="project" value="InterPro"/>
</dbReference>
<gene>
    <name evidence="8" type="ordered locus">DSC_09905</name>
</gene>
<dbReference type="RefSeq" id="WP_014160803.1">
    <property type="nucleotide sequence ID" value="NC_016147.2"/>
</dbReference>
<feature type="domain" description="Oxo-4-hydroxy-4-carboxy-5-ureidoimidazoline decarboxylase" evidence="7">
    <location>
        <begin position="8"/>
        <end position="164"/>
    </location>
</feature>
<dbReference type="InterPro" id="IPR036778">
    <property type="entry name" value="OHCU_decarboxylase_sf"/>
</dbReference>
<evidence type="ECO:0000256" key="3">
    <source>
        <dbReference type="ARBA" id="ARBA00012257"/>
    </source>
</evidence>
<accession>G7UNK3</accession>
<dbReference type="SUPFAM" id="SSF158694">
    <property type="entry name" value="UraD-Like"/>
    <property type="match status" value="1"/>
</dbReference>
<dbReference type="eggNOG" id="COG3195">
    <property type="taxonomic scope" value="Bacteria"/>
</dbReference>
<dbReference type="Pfam" id="PF09349">
    <property type="entry name" value="OHCU_decarbox"/>
    <property type="match status" value="1"/>
</dbReference>
<proteinExistence type="predicted"/>
<evidence type="ECO:0000256" key="6">
    <source>
        <dbReference type="ARBA" id="ARBA00023239"/>
    </source>
</evidence>
<dbReference type="NCBIfam" id="TIGR03164">
    <property type="entry name" value="UHCUDC"/>
    <property type="match status" value="1"/>
</dbReference>
<dbReference type="GO" id="GO:0051997">
    <property type="term" value="F:2-oxo-4-hydroxy-4-carboxy-5-ureidoimidazoline decarboxylase activity"/>
    <property type="evidence" value="ECO:0007669"/>
    <property type="project" value="UniProtKB-EC"/>
</dbReference>
<dbReference type="OrthoDB" id="9800909at2"/>
<evidence type="ECO:0000256" key="2">
    <source>
        <dbReference type="ARBA" id="ARBA00004754"/>
    </source>
</evidence>
<dbReference type="PANTHER" id="PTHR43466:SF1">
    <property type="entry name" value="2-OXO-4-HYDROXY-4-CARBOXY-5-UREIDOIMIDAZOLINE DECARBOXYLASE-RELATED"/>
    <property type="match status" value="1"/>
</dbReference>
<keyword evidence="5" id="KW-0210">Decarboxylase</keyword>
<sequence>MIALAELNALPADAFIGALQGIFEHSPWVPAGAADRRPYPSRDALHAAMCAVVREAGLEAQLGLIRAHPELAGRAAIAGGLTAASASEQRGAGLDQCSADEYAELVDLNHRYRQRHGFPFILAVRGHTRTSIIASLRERLARDTPTEIAECLRQIERIAALRLADLVRE</sequence>
<keyword evidence="4" id="KW-0659">Purine metabolism</keyword>
<dbReference type="UniPathway" id="UPA00394">
    <property type="reaction ID" value="UER00652"/>
</dbReference>
<evidence type="ECO:0000256" key="5">
    <source>
        <dbReference type="ARBA" id="ARBA00022793"/>
    </source>
</evidence>
<evidence type="ECO:0000313" key="9">
    <source>
        <dbReference type="Proteomes" id="UP000005870"/>
    </source>
</evidence>
<dbReference type="KEGG" id="psd:DSC_09905"/>